<feature type="domain" description="AB hydrolase-1" evidence="1">
    <location>
        <begin position="37"/>
        <end position="281"/>
    </location>
</feature>
<dbReference type="PANTHER" id="PTHR43798:SF33">
    <property type="entry name" value="HYDROLASE, PUTATIVE (AFU_ORTHOLOGUE AFUA_2G14860)-RELATED"/>
    <property type="match status" value="1"/>
</dbReference>
<protein>
    <submittedName>
        <fullName evidence="2">Alpha/beta hydrolase</fullName>
    </submittedName>
</protein>
<comment type="caution">
    <text evidence="2">The sequence shown here is derived from an EMBL/GenBank/DDBJ whole genome shotgun (WGS) entry which is preliminary data.</text>
</comment>
<dbReference type="Proteomes" id="UP001203058">
    <property type="component" value="Unassembled WGS sequence"/>
</dbReference>
<dbReference type="SUPFAM" id="SSF53474">
    <property type="entry name" value="alpha/beta-Hydrolases"/>
    <property type="match status" value="1"/>
</dbReference>
<gene>
    <name evidence="2" type="ORF">LZ016_08465</name>
</gene>
<accession>A0ABS9VMD2</accession>
<dbReference type="InterPro" id="IPR050266">
    <property type="entry name" value="AB_hydrolase_sf"/>
</dbReference>
<dbReference type="RefSeq" id="WP_241446949.1">
    <property type="nucleotide sequence ID" value="NZ_JAKZHW010000001.1"/>
</dbReference>
<organism evidence="2 3">
    <name type="scientific">Sphingomonas telluris</name>
    <dbReference type="NCBI Taxonomy" id="2907998"/>
    <lineage>
        <taxon>Bacteria</taxon>
        <taxon>Pseudomonadati</taxon>
        <taxon>Pseudomonadota</taxon>
        <taxon>Alphaproteobacteria</taxon>
        <taxon>Sphingomonadales</taxon>
        <taxon>Sphingomonadaceae</taxon>
        <taxon>Sphingomonas</taxon>
    </lineage>
</organism>
<dbReference type="Gene3D" id="3.40.50.1820">
    <property type="entry name" value="alpha/beta hydrolase"/>
    <property type="match status" value="1"/>
</dbReference>
<dbReference type="InterPro" id="IPR029058">
    <property type="entry name" value="AB_hydrolase_fold"/>
</dbReference>
<dbReference type="PRINTS" id="PR00111">
    <property type="entry name" value="ABHYDROLASE"/>
</dbReference>
<proteinExistence type="predicted"/>
<sequence>MRGTEAAVRWQDRYFTSRDGLKLYYRDYEGSADRPPLLMLHGLTRNSRDFEDVAARYAGEWRVIVPDFRGRGNSGYDPTWANYSPPTYAMDVIQLLDELGVSEAVFLGTSLGGLVTMIIATIAPQRIAGVLLNDVGPQLDMTGIERIKSYVGIPALFRDWDDAAEQLHGRLGDANPGYDRDDWVRFAKRCCKETDRGVEFDYDMAIAEPFRAGNTGEVRDPWPFYQALAGRPVLVLRGALSDLLSDTAFARMATEIPDVETVTIPNVGHAPDLSEPEAVAAIDRLLERVLKR</sequence>
<reference evidence="2 3" key="1">
    <citation type="submission" date="2022-03" db="EMBL/GenBank/DDBJ databases">
        <authorList>
            <person name="Jo J.-H."/>
            <person name="Im W.-T."/>
        </authorList>
    </citation>
    <scope>NUCLEOTIDE SEQUENCE [LARGE SCALE GENOMIC DNA]</scope>
    <source>
        <strain evidence="2 3">SM33</strain>
    </source>
</reference>
<evidence type="ECO:0000313" key="2">
    <source>
        <dbReference type="EMBL" id="MCH8616130.1"/>
    </source>
</evidence>
<keyword evidence="2" id="KW-0378">Hydrolase</keyword>
<dbReference type="EMBL" id="JAKZHW010000001">
    <property type="protein sequence ID" value="MCH8616130.1"/>
    <property type="molecule type" value="Genomic_DNA"/>
</dbReference>
<keyword evidence="3" id="KW-1185">Reference proteome</keyword>
<name>A0ABS9VMD2_9SPHN</name>
<evidence type="ECO:0000259" key="1">
    <source>
        <dbReference type="Pfam" id="PF12697"/>
    </source>
</evidence>
<dbReference type="GO" id="GO:0016787">
    <property type="term" value="F:hydrolase activity"/>
    <property type="evidence" value="ECO:0007669"/>
    <property type="project" value="UniProtKB-KW"/>
</dbReference>
<dbReference type="PANTHER" id="PTHR43798">
    <property type="entry name" value="MONOACYLGLYCEROL LIPASE"/>
    <property type="match status" value="1"/>
</dbReference>
<evidence type="ECO:0000313" key="3">
    <source>
        <dbReference type="Proteomes" id="UP001203058"/>
    </source>
</evidence>
<dbReference type="InterPro" id="IPR000073">
    <property type="entry name" value="AB_hydrolase_1"/>
</dbReference>
<dbReference type="Pfam" id="PF12697">
    <property type="entry name" value="Abhydrolase_6"/>
    <property type="match status" value="1"/>
</dbReference>